<proteinExistence type="predicted"/>
<dbReference type="InterPro" id="IPR036061">
    <property type="entry name" value="CheW-like_dom_sf"/>
</dbReference>
<dbReference type="RefSeq" id="WP_078308353.1">
    <property type="nucleotide sequence ID" value="NZ_CP147511.1"/>
</dbReference>
<dbReference type="PANTHER" id="PTHR22617">
    <property type="entry name" value="CHEMOTAXIS SENSOR HISTIDINE KINASE-RELATED"/>
    <property type="match status" value="1"/>
</dbReference>
<dbReference type="GO" id="GO:0007165">
    <property type="term" value="P:signal transduction"/>
    <property type="evidence" value="ECO:0007669"/>
    <property type="project" value="InterPro"/>
</dbReference>
<dbReference type="STRING" id="90241.B0682_08865"/>
<evidence type="ECO:0000313" key="3">
    <source>
        <dbReference type="Proteomes" id="UP000191094"/>
    </source>
</evidence>
<dbReference type="Gene3D" id="2.30.30.40">
    <property type="entry name" value="SH3 Domains"/>
    <property type="match status" value="1"/>
</dbReference>
<dbReference type="SUPFAM" id="SSF50341">
    <property type="entry name" value="CheW-like"/>
    <property type="match status" value="1"/>
</dbReference>
<dbReference type="GO" id="GO:0006935">
    <property type="term" value="P:chemotaxis"/>
    <property type="evidence" value="ECO:0007669"/>
    <property type="project" value="InterPro"/>
</dbReference>
<gene>
    <name evidence="2" type="ORF">B0682_08865</name>
</gene>
<dbReference type="PANTHER" id="PTHR22617:SF43">
    <property type="entry name" value="PROTEIN PILI"/>
    <property type="match status" value="1"/>
</dbReference>
<dbReference type="Gene3D" id="2.40.50.180">
    <property type="entry name" value="CheA-289, Domain 4"/>
    <property type="match status" value="1"/>
</dbReference>
<dbReference type="OrthoDB" id="5298045at2"/>
<organism evidence="2 3">
    <name type="scientific">Lwoffella lincolnii</name>
    <dbReference type="NCBI Taxonomy" id="90241"/>
    <lineage>
        <taxon>Bacteria</taxon>
        <taxon>Pseudomonadati</taxon>
        <taxon>Pseudomonadota</taxon>
        <taxon>Gammaproteobacteria</taxon>
        <taxon>Moraxellales</taxon>
        <taxon>Moraxellaceae</taxon>
        <taxon>Lwoffella</taxon>
    </lineage>
</organism>
<evidence type="ECO:0000259" key="1">
    <source>
        <dbReference type="PROSITE" id="PS50851"/>
    </source>
</evidence>
<dbReference type="Proteomes" id="UP000191094">
    <property type="component" value="Unassembled WGS sequence"/>
</dbReference>
<protein>
    <submittedName>
        <fullName evidence="2">Chemotaxis protein CheW</fullName>
    </submittedName>
</protein>
<dbReference type="AlphaFoldDB" id="A0A1T0CAZ4"/>
<dbReference type="Pfam" id="PF01584">
    <property type="entry name" value="CheW"/>
    <property type="match status" value="1"/>
</dbReference>
<sequence>MAAKGFIELLRLADLAEARKSGRHNIQKSQWTGIVFEMAGERFVAPMGEINEVLSFPEYTSVPLVKPWLLGVANVRGRLLPLTDMVAFLGQDNKVRLNQKKVLVVDQEPYYLGLVVDRVMGIQSFVESQYRAEALPIDSPFAKFNHGKFYKDEQDWLIFMPSLLVQDNRFMDAVAVN</sequence>
<accession>A0A1T0CAZ4</accession>
<dbReference type="SMART" id="SM00260">
    <property type="entry name" value="CheW"/>
    <property type="match status" value="1"/>
</dbReference>
<reference evidence="2 3" key="1">
    <citation type="submission" date="2017-02" db="EMBL/GenBank/DDBJ databases">
        <title>Draft genome sequence of Moraxella lincolnii CCUG 9405T type strain.</title>
        <authorList>
            <person name="Salva-Serra F."/>
            <person name="Engstrom-Jakobsson H."/>
            <person name="Thorell K."/>
            <person name="Jaen-Luchoro D."/>
            <person name="Gonzales-Siles L."/>
            <person name="Karlsson R."/>
            <person name="Yazdan S."/>
            <person name="Boulund F."/>
            <person name="Johnning A."/>
            <person name="Engstrand L."/>
            <person name="Kristiansson E."/>
            <person name="Moore E."/>
        </authorList>
    </citation>
    <scope>NUCLEOTIDE SEQUENCE [LARGE SCALE GENOMIC DNA]</scope>
    <source>
        <strain evidence="2 3">CCUG 9405</strain>
    </source>
</reference>
<feature type="domain" description="CheW-like" evidence="1">
    <location>
        <begin position="30"/>
        <end position="170"/>
    </location>
</feature>
<comment type="caution">
    <text evidence="2">The sequence shown here is derived from an EMBL/GenBank/DDBJ whole genome shotgun (WGS) entry which is preliminary data.</text>
</comment>
<dbReference type="InterPro" id="IPR039315">
    <property type="entry name" value="CheW"/>
</dbReference>
<keyword evidence="3" id="KW-1185">Reference proteome</keyword>
<dbReference type="GO" id="GO:0005829">
    <property type="term" value="C:cytosol"/>
    <property type="evidence" value="ECO:0007669"/>
    <property type="project" value="TreeGrafter"/>
</dbReference>
<dbReference type="EMBL" id="MUYT01000016">
    <property type="protein sequence ID" value="OOS19504.1"/>
    <property type="molecule type" value="Genomic_DNA"/>
</dbReference>
<name>A0A1T0CAZ4_9GAMM</name>
<dbReference type="PROSITE" id="PS50851">
    <property type="entry name" value="CHEW"/>
    <property type="match status" value="1"/>
</dbReference>
<dbReference type="InterPro" id="IPR002545">
    <property type="entry name" value="CheW-lke_dom"/>
</dbReference>
<evidence type="ECO:0000313" key="2">
    <source>
        <dbReference type="EMBL" id="OOS19504.1"/>
    </source>
</evidence>